<organism evidence="2 3">
    <name type="scientific">Thioclava sediminum</name>
    <dbReference type="NCBI Taxonomy" id="1915319"/>
    <lineage>
        <taxon>Bacteria</taxon>
        <taxon>Pseudomonadati</taxon>
        <taxon>Pseudomonadota</taxon>
        <taxon>Alphaproteobacteria</taxon>
        <taxon>Rhodobacterales</taxon>
        <taxon>Paracoccaceae</taxon>
        <taxon>Thioclava</taxon>
    </lineage>
</organism>
<protein>
    <recommendedName>
        <fullName evidence="4">Flagellar FliJ protein</fullName>
    </recommendedName>
</protein>
<name>A0ABX3N322_9RHOB</name>
<dbReference type="Proteomes" id="UP000190787">
    <property type="component" value="Unassembled WGS sequence"/>
</dbReference>
<feature type="coiled-coil region" evidence="1">
    <location>
        <begin position="95"/>
        <end position="131"/>
    </location>
</feature>
<evidence type="ECO:0008006" key="4">
    <source>
        <dbReference type="Google" id="ProtNLM"/>
    </source>
</evidence>
<keyword evidence="1" id="KW-0175">Coiled coil</keyword>
<dbReference type="EMBL" id="MPZV01000001">
    <property type="protein sequence ID" value="OOY26027.1"/>
    <property type="molecule type" value="Genomic_DNA"/>
</dbReference>
<dbReference type="RefSeq" id="WP_078604323.1">
    <property type="nucleotide sequence ID" value="NZ_MPZV01000001.1"/>
</dbReference>
<proteinExistence type="predicted"/>
<evidence type="ECO:0000313" key="2">
    <source>
        <dbReference type="EMBL" id="OOY26027.1"/>
    </source>
</evidence>
<feature type="coiled-coil region" evidence="1">
    <location>
        <begin position="20"/>
        <end position="47"/>
    </location>
</feature>
<dbReference type="InterPro" id="IPR012823">
    <property type="entry name" value="Flagell_FliJ"/>
</dbReference>
<gene>
    <name evidence="2" type="ORF">BMI91_06490</name>
</gene>
<reference evidence="2 3" key="1">
    <citation type="submission" date="2016-11" db="EMBL/GenBank/DDBJ databases">
        <title>A multilocus sequence analysis scheme for characterization of bacteria in the genus Thioclava.</title>
        <authorList>
            <person name="Liu Y."/>
            <person name="Shao Z."/>
        </authorList>
    </citation>
    <scope>NUCLEOTIDE SEQUENCE [LARGE SCALE GENOMIC DNA]</scope>
    <source>
        <strain evidence="2 3">TAW-CT134</strain>
    </source>
</reference>
<evidence type="ECO:0000313" key="3">
    <source>
        <dbReference type="Proteomes" id="UP000190787"/>
    </source>
</evidence>
<comment type="caution">
    <text evidence="2">The sequence shown here is derived from an EMBL/GenBank/DDBJ whole genome shotgun (WGS) entry which is preliminary data.</text>
</comment>
<keyword evidence="3" id="KW-1185">Reference proteome</keyword>
<evidence type="ECO:0000256" key="1">
    <source>
        <dbReference type="SAM" id="Coils"/>
    </source>
</evidence>
<dbReference type="Pfam" id="PF02050">
    <property type="entry name" value="FliJ"/>
    <property type="match status" value="1"/>
</dbReference>
<sequence>MARNRIAALEVIGRLRRRELEEQAGELSKLNAQVARLEGERDTLTERARAELHVTSPETAPYAAGFREAVRETVSWLDQEIGTLNERRVPLEDRMRELFREAKTYDTLLDRARAERAAELAKREQAQAEERTLQRWLRDRDVV</sequence>
<accession>A0ABX3N322</accession>